<feature type="domain" description="ABC transmembrane type-1" evidence="9">
    <location>
        <begin position="82"/>
        <end position="265"/>
    </location>
</feature>
<dbReference type="SUPFAM" id="SSF161098">
    <property type="entry name" value="MetI-like"/>
    <property type="match status" value="1"/>
</dbReference>
<organism evidence="10 11">
    <name type="scientific">Fictibacillus barbaricus</name>
    <dbReference type="NCBI Taxonomy" id="182136"/>
    <lineage>
        <taxon>Bacteria</taxon>
        <taxon>Bacillati</taxon>
        <taxon>Bacillota</taxon>
        <taxon>Bacilli</taxon>
        <taxon>Bacillales</taxon>
        <taxon>Fictibacillaceae</taxon>
        <taxon>Fictibacillus</taxon>
    </lineage>
</organism>
<dbReference type="PROSITE" id="PS50928">
    <property type="entry name" value="ABC_TM1"/>
    <property type="match status" value="1"/>
</dbReference>
<sequence>MINTELNSGKQTQKPLGHIPSPPSKLKHYLTVLIVIGLLWASAYKTDATFEELILGFPEMGKLFNEMLPPDWAYFKPIIEPMLETIRMAVLGTTFGAILAIPLSLLAASNVVKSKVLFYPTRMLLNLNRTIPDLLTAAIFVSIFGLGAFPGILALTLFSLGLISKLLYETIEAIDKGPLEAMTAVGANKMQWIFFGVVPQISAHFMSYTLYTFEVNVRAAAVLGLVGAGGIGHYYEKTLGFLQYDRVASIIIFTLVIVLIIDYTSTKIREKLL</sequence>
<feature type="region of interest" description="Disordered" evidence="8">
    <location>
        <begin position="1"/>
        <end position="20"/>
    </location>
</feature>
<dbReference type="Gene3D" id="1.10.3720.10">
    <property type="entry name" value="MetI-like"/>
    <property type="match status" value="1"/>
</dbReference>
<dbReference type="EMBL" id="JAVDWA010000005">
    <property type="protein sequence ID" value="MDR7073934.1"/>
    <property type="molecule type" value="Genomic_DNA"/>
</dbReference>
<proteinExistence type="inferred from homology"/>
<comment type="similarity">
    <text evidence="7">Belongs to the binding-protein-dependent transport system permease family.</text>
</comment>
<comment type="subcellular location">
    <subcellularLocation>
        <location evidence="1 7">Cell membrane</location>
        <topology evidence="1 7">Multi-pass membrane protein</topology>
    </subcellularLocation>
</comment>
<dbReference type="Proteomes" id="UP001258181">
    <property type="component" value="Unassembled WGS sequence"/>
</dbReference>
<dbReference type="PANTHER" id="PTHR30043:SF1">
    <property type="entry name" value="ABC TRANSPORT SYSTEM PERMEASE PROTEIN P69"/>
    <property type="match status" value="1"/>
</dbReference>
<evidence type="ECO:0000259" key="9">
    <source>
        <dbReference type="PROSITE" id="PS50928"/>
    </source>
</evidence>
<evidence type="ECO:0000256" key="8">
    <source>
        <dbReference type="SAM" id="MobiDB-lite"/>
    </source>
</evidence>
<evidence type="ECO:0000256" key="6">
    <source>
        <dbReference type="ARBA" id="ARBA00023136"/>
    </source>
</evidence>
<feature type="transmembrane region" description="Helical" evidence="7">
    <location>
        <begin position="217"/>
        <end position="235"/>
    </location>
</feature>
<dbReference type="NCBIfam" id="TIGR01097">
    <property type="entry name" value="PhnE"/>
    <property type="match status" value="1"/>
</dbReference>
<dbReference type="Pfam" id="PF00528">
    <property type="entry name" value="BPD_transp_1"/>
    <property type="match status" value="1"/>
</dbReference>
<keyword evidence="2 7" id="KW-0813">Transport</keyword>
<protein>
    <submittedName>
        <fullName evidence="10">Phosphonate transport system permease protein</fullName>
    </submittedName>
</protein>
<evidence type="ECO:0000256" key="3">
    <source>
        <dbReference type="ARBA" id="ARBA00022475"/>
    </source>
</evidence>
<feature type="transmembrane region" description="Helical" evidence="7">
    <location>
        <begin position="89"/>
        <end position="112"/>
    </location>
</feature>
<dbReference type="InterPro" id="IPR000515">
    <property type="entry name" value="MetI-like"/>
</dbReference>
<gene>
    <name evidence="10" type="ORF">J2X07_002924</name>
</gene>
<reference evidence="10 11" key="1">
    <citation type="submission" date="2023-07" db="EMBL/GenBank/DDBJ databases">
        <title>Sorghum-associated microbial communities from plants grown in Nebraska, USA.</title>
        <authorList>
            <person name="Schachtman D."/>
        </authorList>
    </citation>
    <scope>NUCLEOTIDE SEQUENCE [LARGE SCALE GENOMIC DNA]</scope>
    <source>
        <strain evidence="10 11">BE211</strain>
    </source>
</reference>
<evidence type="ECO:0000313" key="11">
    <source>
        <dbReference type="Proteomes" id="UP001258181"/>
    </source>
</evidence>
<feature type="transmembrane region" description="Helical" evidence="7">
    <location>
        <begin position="133"/>
        <end position="158"/>
    </location>
</feature>
<keyword evidence="4 7" id="KW-0812">Transmembrane</keyword>
<evidence type="ECO:0000256" key="2">
    <source>
        <dbReference type="ARBA" id="ARBA00022448"/>
    </source>
</evidence>
<dbReference type="InterPro" id="IPR035906">
    <property type="entry name" value="MetI-like_sf"/>
</dbReference>
<evidence type="ECO:0000256" key="7">
    <source>
        <dbReference type="RuleBase" id="RU363032"/>
    </source>
</evidence>
<evidence type="ECO:0000256" key="4">
    <source>
        <dbReference type="ARBA" id="ARBA00022692"/>
    </source>
</evidence>
<keyword evidence="3" id="KW-1003">Cell membrane</keyword>
<name>A0ABU1U390_9BACL</name>
<evidence type="ECO:0000256" key="5">
    <source>
        <dbReference type="ARBA" id="ARBA00022989"/>
    </source>
</evidence>
<accession>A0ABU1U390</accession>
<keyword evidence="11" id="KW-1185">Reference proteome</keyword>
<dbReference type="InterPro" id="IPR005769">
    <property type="entry name" value="PhnE/PtxC"/>
</dbReference>
<dbReference type="CDD" id="cd06261">
    <property type="entry name" value="TM_PBP2"/>
    <property type="match status" value="1"/>
</dbReference>
<comment type="caution">
    <text evidence="10">The sequence shown here is derived from an EMBL/GenBank/DDBJ whole genome shotgun (WGS) entry which is preliminary data.</text>
</comment>
<dbReference type="RefSeq" id="WP_310260059.1">
    <property type="nucleotide sequence ID" value="NZ_JAVDWA010000005.1"/>
</dbReference>
<evidence type="ECO:0000313" key="10">
    <source>
        <dbReference type="EMBL" id="MDR7073934.1"/>
    </source>
</evidence>
<keyword evidence="6 7" id="KW-0472">Membrane</keyword>
<feature type="transmembrane region" description="Helical" evidence="7">
    <location>
        <begin position="247"/>
        <end position="265"/>
    </location>
</feature>
<dbReference type="PANTHER" id="PTHR30043">
    <property type="entry name" value="PHOSPHONATES TRANSPORT SYSTEM PERMEASE PROTEIN"/>
    <property type="match status" value="1"/>
</dbReference>
<feature type="compositionally biased region" description="Polar residues" evidence="8">
    <location>
        <begin position="1"/>
        <end position="14"/>
    </location>
</feature>
<keyword evidence="5 7" id="KW-1133">Transmembrane helix</keyword>
<evidence type="ECO:0000256" key="1">
    <source>
        <dbReference type="ARBA" id="ARBA00004651"/>
    </source>
</evidence>